<dbReference type="InterPro" id="IPR056748">
    <property type="entry name" value="VPS13-like_C"/>
</dbReference>
<dbReference type="Pfam" id="PF25037">
    <property type="entry name" value="VPS13_C"/>
    <property type="match status" value="1"/>
</dbReference>
<evidence type="ECO:0000313" key="3">
    <source>
        <dbReference type="EMBL" id="CAF4129533.1"/>
    </source>
</evidence>
<evidence type="ECO:0000259" key="2">
    <source>
        <dbReference type="Pfam" id="PF25037"/>
    </source>
</evidence>
<evidence type="ECO:0000313" key="4">
    <source>
        <dbReference type="Proteomes" id="UP000663844"/>
    </source>
</evidence>
<evidence type="ECO:0000256" key="1">
    <source>
        <dbReference type="ARBA" id="ARBA00006545"/>
    </source>
</evidence>
<dbReference type="PANTHER" id="PTHR16166">
    <property type="entry name" value="VACUOLAR PROTEIN SORTING-ASSOCIATED PROTEIN VPS13"/>
    <property type="match status" value="1"/>
</dbReference>
<proteinExistence type="inferred from homology"/>
<dbReference type="PANTHER" id="PTHR16166:SF93">
    <property type="entry name" value="INTERMEMBRANE LIPID TRANSFER PROTEIN VPS13"/>
    <property type="match status" value="1"/>
</dbReference>
<comment type="caution">
    <text evidence="3">The sequence shown here is derived from an EMBL/GenBank/DDBJ whole genome shotgun (WGS) entry which is preliminary data.</text>
</comment>
<reference evidence="3" key="1">
    <citation type="submission" date="2021-02" db="EMBL/GenBank/DDBJ databases">
        <authorList>
            <person name="Nowell W R."/>
        </authorList>
    </citation>
    <scope>NUCLEOTIDE SEQUENCE</scope>
</reference>
<dbReference type="InterPro" id="IPR026847">
    <property type="entry name" value="VPS13"/>
</dbReference>
<dbReference type="Proteomes" id="UP000663844">
    <property type="component" value="Unassembled WGS sequence"/>
</dbReference>
<accession>A0A819WU54</accession>
<comment type="similarity">
    <text evidence="1">Belongs to the VPS13 family.</text>
</comment>
<sequence length="257" mass="28163">MVDTCSYSPLATDLIKIRRSLQGMGLAEIWLPTSIPTLSAVGGAAGAFSKIASVLGNGLAALTFDDDYKISRIRRKEPTARATTDIAIGGKNVVMGFVDGVTGLGKGFMGLVTRPTGGVVDFAKEVVRRVRYLRHGGLVRPYISHEAMGFFILNKLDNGKYAKTDTYVAHITCSDSPPSWFLATSKRLLFVTEISFLEPTVKPNLNQVQILTKDPKKTRALRSTRSFGKMVHYRNISESEARYIVDKITNAMRTVGL</sequence>
<name>A0A819WU54_9BILA</name>
<dbReference type="GO" id="GO:0006623">
    <property type="term" value="P:protein targeting to vacuole"/>
    <property type="evidence" value="ECO:0007669"/>
    <property type="project" value="TreeGrafter"/>
</dbReference>
<dbReference type="AlphaFoldDB" id="A0A819WU54"/>
<protein>
    <recommendedName>
        <fullName evidence="2">Intermembrane lipid transfer protein VPS13-like C-terminal domain-containing protein</fullName>
    </recommendedName>
</protein>
<dbReference type="EMBL" id="CAJOAZ010006287">
    <property type="protein sequence ID" value="CAF4129533.1"/>
    <property type="molecule type" value="Genomic_DNA"/>
</dbReference>
<dbReference type="GO" id="GO:0045053">
    <property type="term" value="P:protein retention in Golgi apparatus"/>
    <property type="evidence" value="ECO:0007669"/>
    <property type="project" value="TreeGrafter"/>
</dbReference>
<feature type="domain" description="Intermembrane lipid transfer protein VPS13-like C-terminal" evidence="2">
    <location>
        <begin position="127"/>
        <end position="196"/>
    </location>
</feature>
<gene>
    <name evidence="3" type="ORF">OXD698_LOCUS36938</name>
</gene>
<organism evidence="3 4">
    <name type="scientific">Adineta steineri</name>
    <dbReference type="NCBI Taxonomy" id="433720"/>
    <lineage>
        <taxon>Eukaryota</taxon>
        <taxon>Metazoa</taxon>
        <taxon>Spiralia</taxon>
        <taxon>Gnathifera</taxon>
        <taxon>Rotifera</taxon>
        <taxon>Eurotatoria</taxon>
        <taxon>Bdelloidea</taxon>
        <taxon>Adinetida</taxon>
        <taxon>Adinetidae</taxon>
        <taxon>Adineta</taxon>
    </lineage>
</organism>